<dbReference type="Proteomes" id="UP001499854">
    <property type="component" value="Unassembled WGS sequence"/>
</dbReference>
<name>A0ABN2TH28_9ACTN</name>
<gene>
    <name evidence="1" type="ORF">GCM10009838_88720</name>
</gene>
<sequence>MTTTPNETVEQAIQNDWIDPSAIADVHRDVLIAVQRGLAASWTDDLPRVAVFERDGIATVYVSTVTSLAPGVRRDIRGAVRAALAPYARLAPFTNVVFLTRGRP</sequence>
<evidence type="ECO:0000313" key="1">
    <source>
        <dbReference type="EMBL" id="GAA2008802.1"/>
    </source>
</evidence>
<proteinExistence type="predicted"/>
<dbReference type="EMBL" id="BAAAQM010000112">
    <property type="protein sequence ID" value="GAA2008802.1"/>
    <property type="molecule type" value="Genomic_DNA"/>
</dbReference>
<dbReference type="RefSeq" id="WP_344663286.1">
    <property type="nucleotide sequence ID" value="NZ_BAAAQM010000112.1"/>
</dbReference>
<evidence type="ECO:0008006" key="3">
    <source>
        <dbReference type="Google" id="ProtNLM"/>
    </source>
</evidence>
<organism evidence="1 2">
    <name type="scientific">Catenulispora subtropica</name>
    <dbReference type="NCBI Taxonomy" id="450798"/>
    <lineage>
        <taxon>Bacteria</taxon>
        <taxon>Bacillati</taxon>
        <taxon>Actinomycetota</taxon>
        <taxon>Actinomycetes</taxon>
        <taxon>Catenulisporales</taxon>
        <taxon>Catenulisporaceae</taxon>
        <taxon>Catenulispora</taxon>
    </lineage>
</organism>
<evidence type="ECO:0000313" key="2">
    <source>
        <dbReference type="Proteomes" id="UP001499854"/>
    </source>
</evidence>
<accession>A0ABN2TH28</accession>
<comment type="caution">
    <text evidence="1">The sequence shown here is derived from an EMBL/GenBank/DDBJ whole genome shotgun (WGS) entry which is preliminary data.</text>
</comment>
<protein>
    <recommendedName>
        <fullName evidence="3">DnaA N-terminal domain-containing protein</fullName>
    </recommendedName>
</protein>
<reference evidence="1 2" key="1">
    <citation type="journal article" date="2019" name="Int. J. Syst. Evol. Microbiol.">
        <title>The Global Catalogue of Microorganisms (GCM) 10K type strain sequencing project: providing services to taxonomists for standard genome sequencing and annotation.</title>
        <authorList>
            <consortium name="The Broad Institute Genomics Platform"/>
            <consortium name="The Broad Institute Genome Sequencing Center for Infectious Disease"/>
            <person name="Wu L."/>
            <person name="Ma J."/>
        </authorList>
    </citation>
    <scope>NUCLEOTIDE SEQUENCE [LARGE SCALE GENOMIC DNA]</scope>
    <source>
        <strain evidence="1 2">JCM 16013</strain>
    </source>
</reference>
<keyword evidence="2" id="KW-1185">Reference proteome</keyword>